<organism evidence="6 7">
    <name type="scientific">Meripilus lineatus</name>
    <dbReference type="NCBI Taxonomy" id="2056292"/>
    <lineage>
        <taxon>Eukaryota</taxon>
        <taxon>Fungi</taxon>
        <taxon>Dikarya</taxon>
        <taxon>Basidiomycota</taxon>
        <taxon>Agaricomycotina</taxon>
        <taxon>Agaricomycetes</taxon>
        <taxon>Polyporales</taxon>
        <taxon>Meripilaceae</taxon>
        <taxon>Meripilus</taxon>
    </lineage>
</organism>
<gene>
    <name evidence="6" type="ORF">NLI96_g6555</name>
</gene>
<reference evidence="6" key="1">
    <citation type="submission" date="2022-07" db="EMBL/GenBank/DDBJ databases">
        <title>Genome Sequence of Physisporinus lineatus.</title>
        <authorList>
            <person name="Buettner E."/>
        </authorList>
    </citation>
    <scope>NUCLEOTIDE SEQUENCE</scope>
    <source>
        <strain evidence="6">VT162</strain>
    </source>
</reference>
<feature type="compositionally biased region" description="Polar residues" evidence="5">
    <location>
        <begin position="41"/>
        <end position="51"/>
    </location>
</feature>
<feature type="compositionally biased region" description="Low complexity" evidence="5">
    <location>
        <begin position="16"/>
        <end position="26"/>
    </location>
</feature>
<dbReference type="GO" id="GO:0003735">
    <property type="term" value="F:structural constituent of ribosome"/>
    <property type="evidence" value="ECO:0007669"/>
    <property type="project" value="InterPro"/>
</dbReference>
<evidence type="ECO:0000256" key="5">
    <source>
        <dbReference type="SAM" id="MobiDB-lite"/>
    </source>
</evidence>
<dbReference type="InterPro" id="IPR013025">
    <property type="entry name" value="Ribosomal_uL23-like"/>
</dbReference>
<evidence type="ECO:0000256" key="3">
    <source>
        <dbReference type="ARBA" id="ARBA00023274"/>
    </source>
</evidence>
<evidence type="ECO:0000256" key="4">
    <source>
        <dbReference type="ARBA" id="ARBA00039977"/>
    </source>
</evidence>
<dbReference type="InterPro" id="IPR012678">
    <property type="entry name" value="Ribosomal_uL23/eL15/eS24_sf"/>
</dbReference>
<dbReference type="EMBL" id="JANAWD010000243">
    <property type="protein sequence ID" value="KAJ3483070.1"/>
    <property type="molecule type" value="Genomic_DNA"/>
</dbReference>
<proteinExistence type="inferred from homology"/>
<sequence>MNCFKRLYSSLPEAAASARTASTPRAVRLRRRTPLTSSRSDANPQGLTPSESARYKRELAKGELMGPEGSNLTEGEWLEKLNQRRSRIRGTRTNILQDGTRETRVVGQKIYLPNIIFRLVRNFTPPGKPYNPYEATFRIPQSITKTDIRSYLLAAYGVKTTYIRTDNYIAPVTKQNHRHIPHKTFKRAVVGLVDPFYYPKALEDMSGPERAERQKWLEEGLGIEQRKDLQKMEMLRITRKESDGWRWRTGTTANRGNILRRIAEQRAAREDVILRAKNLMKEQREQQEVRQEVL</sequence>
<comment type="caution">
    <text evidence="6">The sequence shown here is derived from an EMBL/GenBank/DDBJ whole genome shotgun (WGS) entry which is preliminary data.</text>
</comment>
<keyword evidence="3" id="KW-0687">Ribonucleoprotein</keyword>
<dbReference type="Gene3D" id="3.30.70.330">
    <property type="match status" value="1"/>
</dbReference>
<dbReference type="GO" id="GO:0005762">
    <property type="term" value="C:mitochondrial large ribosomal subunit"/>
    <property type="evidence" value="ECO:0007669"/>
    <property type="project" value="TreeGrafter"/>
</dbReference>
<dbReference type="Proteomes" id="UP001212997">
    <property type="component" value="Unassembled WGS sequence"/>
</dbReference>
<dbReference type="GO" id="GO:0032543">
    <property type="term" value="P:mitochondrial translation"/>
    <property type="evidence" value="ECO:0007669"/>
    <property type="project" value="TreeGrafter"/>
</dbReference>
<dbReference type="PANTHER" id="PTHR12059">
    <property type="entry name" value="RIBOSOMAL PROTEIN L23-RELATED"/>
    <property type="match status" value="1"/>
</dbReference>
<keyword evidence="2" id="KW-0689">Ribosomal protein</keyword>
<dbReference type="PANTHER" id="PTHR12059:SF5">
    <property type="entry name" value="LARGE RIBOSOMAL SUBUNIT PROTEIN UL23M"/>
    <property type="match status" value="1"/>
</dbReference>
<evidence type="ECO:0000256" key="2">
    <source>
        <dbReference type="ARBA" id="ARBA00022980"/>
    </source>
</evidence>
<evidence type="ECO:0000313" key="6">
    <source>
        <dbReference type="EMBL" id="KAJ3483070.1"/>
    </source>
</evidence>
<evidence type="ECO:0000313" key="7">
    <source>
        <dbReference type="Proteomes" id="UP001212997"/>
    </source>
</evidence>
<dbReference type="InterPro" id="IPR012677">
    <property type="entry name" value="Nucleotide-bd_a/b_plait_sf"/>
</dbReference>
<name>A0AAD5YHY8_9APHY</name>
<evidence type="ECO:0000256" key="1">
    <source>
        <dbReference type="ARBA" id="ARBA00006700"/>
    </source>
</evidence>
<feature type="region of interest" description="Disordered" evidence="5">
    <location>
        <begin position="16"/>
        <end position="54"/>
    </location>
</feature>
<accession>A0AAD5YHY8</accession>
<protein>
    <recommendedName>
        <fullName evidence="4">Large ribosomal subunit protein uL23m</fullName>
    </recommendedName>
</protein>
<dbReference type="SUPFAM" id="SSF54189">
    <property type="entry name" value="Ribosomal proteins S24e, L23 and L15e"/>
    <property type="match status" value="1"/>
</dbReference>
<dbReference type="AlphaFoldDB" id="A0AAD5YHY8"/>
<keyword evidence="7" id="KW-1185">Reference proteome</keyword>
<comment type="similarity">
    <text evidence="1">Belongs to the universal ribosomal protein uL23 family.</text>
</comment>